<name>A0A4R6UHE3_9GAMM</name>
<sequence>MASNPTAARIAFAGTPEFAAVHLQALLDAGFEPAVVYTQPDRPAGRGQQLQASPVKQLALTHNIPVEQPLSLKLPEAQAQLADYQLDLLIVVAYGLLLPQAVLDTPKLGCVNVHGSLLPRWRGAAPIQRAILAGDHETGVGLMQMEAGLDTGPVLAEARLEIEPNDTGGSLHDKLAALGAKLLVEQLPALLAGKLEPRIQPDTDVTYAKKLEKAESQINWQQTADQIDRQIRAFNPWPVAQTTVAGQALRVWAAQPIPETYRQPAGNILLADPGRLLVACGSGVLAITEAQLAGGKRLPVRDLLNARRALFLPGTILGATS</sequence>
<gene>
    <name evidence="8" type="primary">fmt</name>
    <name evidence="11" type="ORF">EV696_11466</name>
</gene>
<evidence type="ECO:0000259" key="10">
    <source>
        <dbReference type="Pfam" id="PF02911"/>
    </source>
</evidence>
<comment type="caution">
    <text evidence="11">The sequence shown here is derived from an EMBL/GenBank/DDBJ whole genome shotgun (WGS) entry which is preliminary data.</text>
</comment>
<dbReference type="CDD" id="cd08704">
    <property type="entry name" value="Met_tRNA_FMT_C"/>
    <property type="match status" value="1"/>
</dbReference>
<dbReference type="GO" id="GO:0005829">
    <property type="term" value="C:cytosol"/>
    <property type="evidence" value="ECO:0007669"/>
    <property type="project" value="TreeGrafter"/>
</dbReference>
<dbReference type="InterPro" id="IPR002376">
    <property type="entry name" value="Formyl_transf_N"/>
</dbReference>
<protein>
    <recommendedName>
        <fullName evidence="4 8">Methionyl-tRNA formyltransferase</fullName>
        <ecNumber evidence="3 8">2.1.2.9</ecNumber>
    </recommendedName>
</protein>
<comment type="function">
    <text evidence="1 8">Attaches a formyl group to the free amino group of methionyl-tRNA(fMet). The formyl group appears to play a dual role in the initiator identity of N-formylmethionyl-tRNA by promoting its recognition by IF2 and preventing the misappropriation of this tRNA by the elongation apparatus.</text>
</comment>
<dbReference type="HAMAP" id="MF_00182">
    <property type="entry name" value="Formyl_trans"/>
    <property type="match status" value="1"/>
</dbReference>
<dbReference type="SUPFAM" id="SSF50486">
    <property type="entry name" value="FMT C-terminal domain-like"/>
    <property type="match status" value="1"/>
</dbReference>
<comment type="catalytic activity">
    <reaction evidence="7 8">
        <text>L-methionyl-tRNA(fMet) + (6R)-10-formyltetrahydrofolate = N-formyl-L-methionyl-tRNA(fMet) + (6S)-5,6,7,8-tetrahydrofolate + H(+)</text>
        <dbReference type="Rhea" id="RHEA:24380"/>
        <dbReference type="Rhea" id="RHEA-COMP:9952"/>
        <dbReference type="Rhea" id="RHEA-COMP:9953"/>
        <dbReference type="ChEBI" id="CHEBI:15378"/>
        <dbReference type="ChEBI" id="CHEBI:57453"/>
        <dbReference type="ChEBI" id="CHEBI:78530"/>
        <dbReference type="ChEBI" id="CHEBI:78844"/>
        <dbReference type="ChEBI" id="CHEBI:195366"/>
        <dbReference type="EC" id="2.1.2.9"/>
    </reaction>
</comment>
<evidence type="ECO:0000259" key="9">
    <source>
        <dbReference type="Pfam" id="PF00551"/>
    </source>
</evidence>
<dbReference type="Gene3D" id="3.40.50.170">
    <property type="entry name" value="Formyl transferase, N-terminal domain"/>
    <property type="match status" value="1"/>
</dbReference>
<evidence type="ECO:0000256" key="6">
    <source>
        <dbReference type="ARBA" id="ARBA00022917"/>
    </source>
</evidence>
<dbReference type="Pfam" id="PF02911">
    <property type="entry name" value="Formyl_trans_C"/>
    <property type="match status" value="1"/>
</dbReference>
<evidence type="ECO:0000313" key="11">
    <source>
        <dbReference type="EMBL" id="TDQ46281.1"/>
    </source>
</evidence>
<accession>A0A4R6UHE3</accession>
<dbReference type="CDD" id="cd08646">
    <property type="entry name" value="FMT_core_Met-tRNA-FMT_N"/>
    <property type="match status" value="1"/>
</dbReference>
<dbReference type="RefSeq" id="WP_133591993.1">
    <property type="nucleotide sequence ID" value="NZ_CP037953.1"/>
</dbReference>
<dbReference type="PANTHER" id="PTHR11138:SF5">
    <property type="entry name" value="METHIONYL-TRNA FORMYLTRANSFERASE, MITOCHONDRIAL"/>
    <property type="match status" value="1"/>
</dbReference>
<feature type="binding site" evidence="8">
    <location>
        <begin position="116"/>
        <end position="119"/>
    </location>
    <ligand>
        <name>(6S)-5,6,7,8-tetrahydrofolate</name>
        <dbReference type="ChEBI" id="CHEBI:57453"/>
    </ligand>
</feature>
<evidence type="ECO:0000256" key="7">
    <source>
        <dbReference type="ARBA" id="ARBA00048558"/>
    </source>
</evidence>
<dbReference type="EMBL" id="SNYM01000014">
    <property type="protein sequence ID" value="TDQ46281.1"/>
    <property type="molecule type" value="Genomic_DNA"/>
</dbReference>
<dbReference type="InterPro" id="IPR005794">
    <property type="entry name" value="Fmt"/>
</dbReference>
<evidence type="ECO:0000256" key="3">
    <source>
        <dbReference type="ARBA" id="ARBA00012261"/>
    </source>
</evidence>
<dbReference type="InterPro" id="IPR011034">
    <property type="entry name" value="Formyl_transferase-like_C_sf"/>
</dbReference>
<dbReference type="GO" id="GO:0004479">
    <property type="term" value="F:methionyl-tRNA formyltransferase activity"/>
    <property type="evidence" value="ECO:0007669"/>
    <property type="project" value="UniProtKB-UniRule"/>
</dbReference>
<evidence type="ECO:0000256" key="8">
    <source>
        <dbReference type="HAMAP-Rule" id="MF_00182"/>
    </source>
</evidence>
<dbReference type="InterPro" id="IPR044135">
    <property type="entry name" value="Met-tRNA-FMT_C"/>
</dbReference>
<dbReference type="EC" id="2.1.2.9" evidence="3 8"/>
<evidence type="ECO:0000256" key="2">
    <source>
        <dbReference type="ARBA" id="ARBA00010699"/>
    </source>
</evidence>
<dbReference type="NCBIfam" id="TIGR00460">
    <property type="entry name" value="fmt"/>
    <property type="match status" value="1"/>
</dbReference>
<organism evidence="11 12">
    <name type="scientific">Permianibacter aggregans</name>
    <dbReference type="NCBI Taxonomy" id="1510150"/>
    <lineage>
        <taxon>Bacteria</taxon>
        <taxon>Pseudomonadati</taxon>
        <taxon>Pseudomonadota</taxon>
        <taxon>Gammaproteobacteria</taxon>
        <taxon>Pseudomonadales</taxon>
        <taxon>Pseudomonadaceae</taxon>
        <taxon>Permianibacter</taxon>
    </lineage>
</organism>
<keyword evidence="6 8" id="KW-0648">Protein biosynthesis</keyword>
<dbReference type="InterPro" id="IPR005793">
    <property type="entry name" value="Formyl_trans_C"/>
</dbReference>
<proteinExistence type="inferred from homology"/>
<evidence type="ECO:0000256" key="1">
    <source>
        <dbReference type="ARBA" id="ARBA00002606"/>
    </source>
</evidence>
<dbReference type="Gene3D" id="3.10.25.10">
    <property type="entry name" value="Formyl transferase, C-terminal domain"/>
    <property type="match status" value="1"/>
</dbReference>
<feature type="domain" description="Formyl transferase N-terminal" evidence="9">
    <location>
        <begin position="9"/>
        <end position="186"/>
    </location>
</feature>
<evidence type="ECO:0000256" key="5">
    <source>
        <dbReference type="ARBA" id="ARBA00022679"/>
    </source>
</evidence>
<dbReference type="AlphaFoldDB" id="A0A4R6UHE3"/>
<evidence type="ECO:0000313" key="12">
    <source>
        <dbReference type="Proteomes" id="UP000295375"/>
    </source>
</evidence>
<keyword evidence="5 8" id="KW-0808">Transferase</keyword>
<comment type="similarity">
    <text evidence="2 8">Belongs to the Fmt family.</text>
</comment>
<dbReference type="InterPro" id="IPR041711">
    <property type="entry name" value="Met-tRNA-FMT_N"/>
</dbReference>
<dbReference type="PANTHER" id="PTHR11138">
    <property type="entry name" value="METHIONYL-TRNA FORMYLTRANSFERASE"/>
    <property type="match status" value="1"/>
</dbReference>
<feature type="domain" description="Formyl transferase C-terminal" evidence="10">
    <location>
        <begin position="210"/>
        <end position="307"/>
    </location>
</feature>
<dbReference type="SUPFAM" id="SSF53328">
    <property type="entry name" value="Formyltransferase"/>
    <property type="match status" value="1"/>
</dbReference>
<dbReference type="Proteomes" id="UP000295375">
    <property type="component" value="Unassembled WGS sequence"/>
</dbReference>
<reference evidence="11 12" key="1">
    <citation type="submission" date="2019-03" db="EMBL/GenBank/DDBJ databases">
        <title>Genomic Encyclopedia of Type Strains, Phase IV (KMG-IV): sequencing the most valuable type-strain genomes for metagenomic binning, comparative biology and taxonomic classification.</title>
        <authorList>
            <person name="Goeker M."/>
        </authorList>
    </citation>
    <scope>NUCLEOTIDE SEQUENCE [LARGE SCALE GENOMIC DNA]</scope>
    <source>
        <strain evidence="11 12">DSM 103792</strain>
    </source>
</reference>
<dbReference type="OrthoDB" id="9802815at2"/>
<evidence type="ECO:0000256" key="4">
    <source>
        <dbReference type="ARBA" id="ARBA00016014"/>
    </source>
</evidence>
<keyword evidence="12" id="KW-1185">Reference proteome</keyword>
<dbReference type="InterPro" id="IPR037022">
    <property type="entry name" value="Formyl_trans_C_sf"/>
</dbReference>
<dbReference type="InterPro" id="IPR036477">
    <property type="entry name" value="Formyl_transf_N_sf"/>
</dbReference>
<dbReference type="Pfam" id="PF00551">
    <property type="entry name" value="Formyl_trans_N"/>
    <property type="match status" value="1"/>
</dbReference>